<evidence type="ECO:0000256" key="1">
    <source>
        <dbReference type="SAM" id="MobiDB-lite"/>
    </source>
</evidence>
<dbReference type="PANTHER" id="PTHR22957">
    <property type="entry name" value="TBC1 DOMAIN FAMILY MEMBER GTPASE-ACTIVATING PROTEIN"/>
    <property type="match status" value="1"/>
</dbReference>
<feature type="region of interest" description="Disordered" evidence="1">
    <location>
        <begin position="217"/>
        <end position="239"/>
    </location>
</feature>
<feature type="region of interest" description="Disordered" evidence="1">
    <location>
        <begin position="1"/>
        <end position="20"/>
    </location>
</feature>
<evidence type="ECO:0000259" key="2">
    <source>
        <dbReference type="PROSITE" id="PS50086"/>
    </source>
</evidence>
<evidence type="ECO:0000313" key="4">
    <source>
        <dbReference type="Proteomes" id="UP000734854"/>
    </source>
</evidence>
<feature type="compositionally biased region" description="Low complexity" evidence="1">
    <location>
        <begin position="7"/>
        <end position="20"/>
    </location>
</feature>
<comment type="caution">
    <text evidence="3">The sequence shown here is derived from an EMBL/GenBank/DDBJ whole genome shotgun (WGS) entry which is preliminary data.</text>
</comment>
<dbReference type="PANTHER" id="PTHR22957:SF688">
    <property type="entry name" value="RAB GTPASE-ACTIVATING PROTEIN 22"/>
    <property type="match status" value="1"/>
</dbReference>
<dbReference type="AlphaFoldDB" id="A0A8J5EZC9"/>
<gene>
    <name evidence="3" type="ORF">ZIOFF_061625</name>
</gene>
<dbReference type="GO" id="GO:0005096">
    <property type="term" value="F:GTPase activator activity"/>
    <property type="evidence" value="ECO:0007669"/>
    <property type="project" value="TreeGrafter"/>
</dbReference>
<name>A0A8J5EZC9_ZINOF</name>
<reference evidence="3 4" key="1">
    <citation type="submission" date="2020-08" db="EMBL/GenBank/DDBJ databases">
        <title>Plant Genome Project.</title>
        <authorList>
            <person name="Zhang R.-G."/>
        </authorList>
    </citation>
    <scope>NUCLEOTIDE SEQUENCE [LARGE SCALE GENOMIC DNA]</scope>
    <source>
        <tissue evidence="3">Rhizome</tissue>
    </source>
</reference>
<organism evidence="3 4">
    <name type="scientific">Zingiber officinale</name>
    <name type="common">Ginger</name>
    <name type="synonym">Amomum zingiber</name>
    <dbReference type="NCBI Taxonomy" id="94328"/>
    <lineage>
        <taxon>Eukaryota</taxon>
        <taxon>Viridiplantae</taxon>
        <taxon>Streptophyta</taxon>
        <taxon>Embryophyta</taxon>
        <taxon>Tracheophyta</taxon>
        <taxon>Spermatophyta</taxon>
        <taxon>Magnoliopsida</taxon>
        <taxon>Liliopsida</taxon>
        <taxon>Zingiberales</taxon>
        <taxon>Zingiberaceae</taxon>
        <taxon>Zingiber</taxon>
    </lineage>
</organism>
<dbReference type="FunFam" id="1.10.8.270:FF:000022">
    <property type="entry name" value="Ypt/Rab-GAP domain of gyp1p superfamily protein"/>
    <property type="match status" value="1"/>
</dbReference>
<dbReference type="OrthoDB" id="10264062at2759"/>
<dbReference type="PROSITE" id="PS50086">
    <property type="entry name" value="TBC_RABGAP"/>
    <property type="match status" value="1"/>
</dbReference>
<dbReference type="Proteomes" id="UP000734854">
    <property type="component" value="Unassembled WGS sequence"/>
</dbReference>
<feature type="domain" description="Rab-GAP TBC" evidence="2">
    <location>
        <begin position="88"/>
        <end position="456"/>
    </location>
</feature>
<sequence>MKGLRHSPSSSSVPPSSSPPLASSWIHLRSLLIVASATIPDRGSLRSPWSRRKRKHALSYRHWHRLLSPEGKFHDGGIKFIKKVRSGGVDPSIRAEVWPFLLGVYDLNSSHAERTLTGIQIRKKYESLRRKCHQLLSQCRKENRLNTIDEGGNSVSSCFNEDCEFHDSQDDTSARTSCTVTEGNLYNFKVDQLLHSGSDEFSLCNFEEIEDETEVTHFDNYPWGTESSTSESSDEDETESLLGSSISDMLVQHDPKLTRFPSIRGDFSQYNRTSEDFVTWQRIIRLDAIRANSDWVVYSPNLASVTKEKALQSAISVGLKNYDQLDPCMIYHAARMVAVLEAYAVYDPEIGYCQGMSDLLTPILAVIREDHEAFWCFVGFMRKARHNFRLDEVGIQRQLSTVSKIIKCKDLHLYKHLEKLQAQDCFFVYRMVLVLLRRELTFDQTMSMWEVMWADQAAIRSGIGKSAREIMRLRAPPTDDLLLYAVAACVLQRRKLIIERYNSMDEIVTECNSMAGTLDVWRLLDDAHDLVTSLHQKI</sequence>
<dbReference type="SMART" id="SM00164">
    <property type="entry name" value="TBC"/>
    <property type="match status" value="1"/>
</dbReference>
<dbReference type="EMBL" id="JACMSC010000017">
    <property type="protein sequence ID" value="KAG6478192.1"/>
    <property type="molecule type" value="Genomic_DNA"/>
</dbReference>
<protein>
    <recommendedName>
        <fullName evidence="2">Rab-GAP TBC domain-containing protein</fullName>
    </recommendedName>
</protein>
<keyword evidence="4" id="KW-1185">Reference proteome</keyword>
<evidence type="ECO:0000313" key="3">
    <source>
        <dbReference type="EMBL" id="KAG6478192.1"/>
    </source>
</evidence>
<proteinExistence type="predicted"/>
<accession>A0A8J5EZC9</accession>
<dbReference type="Pfam" id="PF00566">
    <property type="entry name" value="RabGAP-TBC"/>
    <property type="match status" value="1"/>
</dbReference>
<dbReference type="InterPro" id="IPR000195">
    <property type="entry name" value="Rab-GAP-TBC_dom"/>
</dbReference>